<evidence type="ECO:0000313" key="1">
    <source>
        <dbReference type="EMBL" id="GLI56846.1"/>
    </source>
</evidence>
<reference evidence="1" key="1">
    <citation type="submission" date="2022-12" db="EMBL/GenBank/DDBJ databases">
        <title>Reference genome sequencing for broad-spectrum identification of bacterial and archaeal isolates by mass spectrometry.</title>
        <authorList>
            <person name="Sekiguchi Y."/>
            <person name="Tourlousse D.M."/>
        </authorList>
    </citation>
    <scope>NUCLEOTIDE SEQUENCE</scope>
    <source>
        <strain evidence="1">10succ1</strain>
    </source>
</reference>
<dbReference type="InterPro" id="IPR035959">
    <property type="entry name" value="RutC-like_sf"/>
</dbReference>
<accession>A0A9W6GN52</accession>
<organism evidence="1 2">
    <name type="scientific">Propionigenium maris DSM 9537</name>
    <dbReference type="NCBI Taxonomy" id="1123000"/>
    <lineage>
        <taxon>Bacteria</taxon>
        <taxon>Fusobacteriati</taxon>
        <taxon>Fusobacteriota</taxon>
        <taxon>Fusobacteriia</taxon>
        <taxon>Fusobacteriales</taxon>
        <taxon>Fusobacteriaceae</taxon>
        <taxon>Propionigenium</taxon>
    </lineage>
</organism>
<dbReference type="Pfam" id="PF01042">
    <property type="entry name" value="Ribonuc_L-PSP"/>
    <property type="match status" value="1"/>
</dbReference>
<dbReference type="PANTHER" id="PTHR47328">
    <property type="match status" value="1"/>
</dbReference>
<sequence length="115" mass="12917">MGIKRHDSGKRMSRAVIHNNTVYLCGQVPKDETVGIKEQTKTTLEKVDELLAEVGSHKSRILSATVYIKDMDLFKDMNEVWEEWTAEGHAPARACVEAKMARETLLFEVSVIAAL</sequence>
<evidence type="ECO:0008006" key="3">
    <source>
        <dbReference type="Google" id="ProtNLM"/>
    </source>
</evidence>
<name>A0A9W6GN52_9FUSO</name>
<dbReference type="PANTHER" id="PTHR47328:SF1">
    <property type="entry name" value="RUTC FAMILY PROTEIN YOAB"/>
    <property type="match status" value="1"/>
</dbReference>
<dbReference type="InterPro" id="IPR035709">
    <property type="entry name" value="YoaB-like"/>
</dbReference>
<keyword evidence="2" id="KW-1185">Reference proteome</keyword>
<gene>
    <name evidence="1" type="primary">yoaB</name>
    <name evidence="1" type="ORF">PM10SUCC1_23600</name>
</gene>
<protein>
    <recommendedName>
        <fullName evidence="3">Enamine deaminase RidA, house cleaning of reactive enamine intermediates, YjgF/YER057c/UK114 family</fullName>
    </recommendedName>
</protein>
<dbReference type="AlphaFoldDB" id="A0A9W6GN52"/>
<dbReference type="RefSeq" id="WP_281836222.1">
    <property type="nucleotide sequence ID" value="NZ_BSDY01000010.1"/>
</dbReference>
<dbReference type="Gene3D" id="3.30.1330.40">
    <property type="entry name" value="RutC-like"/>
    <property type="match status" value="1"/>
</dbReference>
<dbReference type="CDD" id="cd06150">
    <property type="entry name" value="YjgF_YER057c_UK114_like_2"/>
    <property type="match status" value="1"/>
</dbReference>
<proteinExistence type="predicted"/>
<comment type="caution">
    <text evidence="1">The sequence shown here is derived from an EMBL/GenBank/DDBJ whole genome shotgun (WGS) entry which is preliminary data.</text>
</comment>
<dbReference type="SUPFAM" id="SSF55298">
    <property type="entry name" value="YjgF-like"/>
    <property type="match status" value="1"/>
</dbReference>
<dbReference type="EMBL" id="BSDY01000010">
    <property type="protein sequence ID" value="GLI56846.1"/>
    <property type="molecule type" value="Genomic_DNA"/>
</dbReference>
<dbReference type="Proteomes" id="UP001144471">
    <property type="component" value="Unassembled WGS sequence"/>
</dbReference>
<evidence type="ECO:0000313" key="2">
    <source>
        <dbReference type="Proteomes" id="UP001144471"/>
    </source>
</evidence>
<dbReference type="InterPro" id="IPR006175">
    <property type="entry name" value="YjgF/YER057c/UK114"/>
</dbReference>